<dbReference type="OrthoDB" id="9931621at2"/>
<evidence type="ECO:0000256" key="1">
    <source>
        <dbReference type="SAM" id="SignalP"/>
    </source>
</evidence>
<evidence type="ECO:0000313" key="2">
    <source>
        <dbReference type="EMBL" id="RXR29175.1"/>
    </source>
</evidence>
<dbReference type="Proteomes" id="UP000290958">
    <property type="component" value="Unassembled WGS sequence"/>
</dbReference>
<evidence type="ECO:0000313" key="3">
    <source>
        <dbReference type="Proteomes" id="UP000290958"/>
    </source>
</evidence>
<keyword evidence="3" id="KW-1185">Reference proteome</keyword>
<keyword evidence="1" id="KW-0732">Signal</keyword>
<reference evidence="3" key="1">
    <citation type="submission" date="2019-01" db="EMBL/GenBank/DDBJ databases">
        <title>Cytophagaceae bacterium strain CAR-16.</title>
        <authorList>
            <person name="Chen W.-M."/>
        </authorList>
    </citation>
    <scope>NUCLEOTIDE SEQUENCE [LARGE SCALE GENOMIC DNA]</scope>
    <source>
        <strain evidence="3">CHR27</strain>
    </source>
</reference>
<name>A0A4Q1KIM8_9SPHN</name>
<feature type="signal peptide" evidence="1">
    <location>
        <begin position="1"/>
        <end position="21"/>
    </location>
</feature>
<comment type="caution">
    <text evidence="2">The sequence shown here is derived from an EMBL/GenBank/DDBJ whole genome shotgun (WGS) entry which is preliminary data.</text>
</comment>
<sequence>MMRFGFFFATVLLAKAGIAVAQVPEGGLTGDQKAYIAYDQCMMQAAMRASRTPAKDEDIFGIAEADCAATRAAVVVGLESNKPFLDSLDAADADKAAKFPAWIRGVRERRAARDAQFARPNNAPNQ</sequence>
<organism evidence="2 3">
    <name type="scientific">Sphingobium fluviale</name>
    <dbReference type="NCBI Taxonomy" id="2506423"/>
    <lineage>
        <taxon>Bacteria</taxon>
        <taxon>Pseudomonadati</taxon>
        <taxon>Pseudomonadota</taxon>
        <taxon>Alphaproteobacteria</taxon>
        <taxon>Sphingomonadales</taxon>
        <taxon>Sphingomonadaceae</taxon>
        <taxon>Sphingobium</taxon>
    </lineage>
</organism>
<proteinExistence type="predicted"/>
<dbReference type="RefSeq" id="WP_129403820.1">
    <property type="nucleotide sequence ID" value="NZ_SBKP01000005.1"/>
</dbReference>
<accession>A0A4Q1KIM8</accession>
<dbReference type="EMBL" id="SBKP01000005">
    <property type="protein sequence ID" value="RXR29175.1"/>
    <property type="molecule type" value="Genomic_DNA"/>
</dbReference>
<gene>
    <name evidence="2" type="ORF">EQG66_06685</name>
</gene>
<evidence type="ECO:0008006" key="4">
    <source>
        <dbReference type="Google" id="ProtNLM"/>
    </source>
</evidence>
<protein>
    <recommendedName>
        <fullName evidence="4">UrcA family protein</fullName>
    </recommendedName>
</protein>
<feature type="chain" id="PRO_5020330139" description="UrcA family protein" evidence="1">
    <location>
        <begin position="22"/>
        <end position="126"/>
    </location>
</feature>
<dbReference type="AlphaFoldDB" id="A0A4Q1KIM8"/>